<evidence type="ECO:0000313" key="1">
    <source>
        <dbReference type="EMBL" id="GIM46823.1"/>
    </source>
</evidence>
<evidence type="ECO:0000313" key="2">
    <source>
        <dbReference type="Proteomes" id="UP001057291"/>
    </source>
</evidence>
<dbReference type="EMBL" id="BOQE01000001">
    <property type="protein sequence ID" value="GIM46823.1"/>
    <property type="molecule type" value="Genomic_DNA"/>
</dbReference>
<dbReference type="RefSeq" id="WP_282199874.1">
    <property type="nucleotide sequence ID" value="NZ_BOQE01000001.1"/>
</dbReference>
<dbReference type="PROSITE" id="PS51257">
    <property type="entry name" value="PROKAR_LIPOPROTEIN"/>
    <property type="match status" value="1"/>
</dbReference>
<name>A0AAV4LGC4_9BACL</name>
<sequence>MRKWGKVGTGIIITTIVLSMTGCGGSNATTSSSNAPKVTEANKAQFLQDANQFKGAEATLQGKVFIGTKNIGDMTAFQMQVDDHNVVVNVNGKNADINENDFVEVTGKVQGVMEGTNAFGAKISAPVIQLESVKKVDPLSVLSPTIKSLQVDKTLDQHGLSLTVNKIDFAKDEQRVYLTIKNGTQNKAYFFVVEAKAVQDGQQLDSKISDHEIDAKETYKEIPSDLLPGVSASGVIVFKGLSPDKPLKLTLSAHTDDFETNFNPYTFDVPAAK</sequence>
<comment type="caution">
    <text evidence="1">The sequence shown here is derived from an EMBL/GenBank/DDBJ whole genome shotgun (WGS) entry which is preliminary data.</text>
</comment>
<gene>
    <name evidence="1" type="ORF">DNHGIG_23720</name>
</gene>
<reference evidence="1" key="1">
    <citation type="journal article" date="2023" name="Int. J. Syst. Evol. Microbiol.">
        <title>Collibacillus ludicampi gen. nov., sp. nov., a new soil bacterium of the family Alicyclobacillaceae.</title>
        <authorList>
            <person name="Jojima T."/>
            <person name="Ioku Y."/>
            <person name="Fukuta Y."/>
            <person name="Shirasaka N."/>
            <person name="Matsumura Y."/>
            <person name="Mori M."/>
        </authorList>
    </citation>
    <scope>NUCLEOTIDE SEQUENCE</scope>
    <source>
        <strain evidence="1">TP075</strain>
    </source>
</reference>
<dbReference type="AlphaFoldDB" id="A0AAV4LGC4"/>
<proteinExistence type="predicted"/>
<keyword evidence="2" id="KW-1185">Reference proteome</keyword>
<dbReference type="Proteomes" id="UP001057291">
    <property type="component" value="Unassembled WGS sequence"/>
</dbReference>
<protein>
    <recommendedName>
        <fullName evidence="3">DUF4352 domain-containing protein</fullName>
    </recommendedName>
</protein>
<organism evidence="1 2">
    <name type="scientific">Collibacillus ludicampi</name>
    <dbReference type="NCBI Taxonomy" id="2771369"/>
    <lineage>
        <taxon>Bacteria</taxon>
        <taxon>Bacillati</taxon>
        <taxon>Bacillota</taxon>
        <taxon>Bacilli</taxon>
        <taxon>Bacillales</taxon>
        <taxon>Alicyclobacillaceae</taxon>
        <taxon>Collibacillus</taxon>
    </lineage>
</organism>
<accession>A0AAV4LGC4</accession>
<evidence type="ECO:0008006" key="3">
    <source>
        <dbReference type="Google" id="ProtNLM"/>
    </source>
</evidence>